<name>A0A124FYM2_9FIRM</name>
<keyword evidence="3" id="KW-1133">Transmembrane helix</keyword>
<gene>
    <name evidence="5" type="ORF">XD97_0611</name>
</gene>
<dbReference type="InterPro" id="IPR027383">
    <property type="entry name" value="Znf_put"/>
</dbReference>
<keyword evidence="3" id="KW-0812">Transmembrane</keyword>
<evidence type="ECO:0000256" key="2">
    <source>
        <dbReference type="ARBA" id="ARBA00024438"/>
    </source>
</evidence>
<comment type="caution">
    <text evidence="5">The sequence shown here is derived from an EMBL/GenBank/DDBJ whole genome shotgun (WGS) entry which is preliminary data.</text>
</comment>
<feature type="transmembrane region" description="Helical" evidence="3">
    <location>
        <begin position="97"/>
        <end position="115"/>
    </location>
</feature>
<feature type="domain" description="Putative zinc-finger" evidence="4">
    <location>
        <begin position="3"/>
        <end position="37"/>
    </location>
</feature>
<dbReference type="InterPro" id="IPR041916">
    <property type="entry name" value="Anti_sigma_zinc_sf"/>
</dbReference>
<evidence type="ECO:0000313" key="5">
    <source>
        <dbReference type="EMBL" id="KUK81595.1"/>
    </source>
</evidence>
<proteinExistence type="inferred from homology"/>
<dbReference type="EMBL" id="LGGS01000141">
    <property type="protein sequence ID" value="KUK81595.1"/>
    <property type="molecule type" value="Genomic_DNA"/>
</dbReference>
<dbReference type="AlphaFoldDB" id="A0A124FYM2"/>
<comment type="similarity">
    <text evidence="1">Belongs to the zinc-associated anti-sigma factor (ZAS) superfamily. Anti-sigma-W factor family.</text>
</comment>
<dbReference type="Gene3D" id="1.10.10.1320">
    <property type="entry name" value="Anti-sigma factor, zinc-finger domain"/>
    <property type="match status" value="1"/>
</dbReference>
<protein>
    <recommendedName>
        <fullName evidence="2">Anti-sigma-W factor RsiW</fullName>
    </recommendedName>
</protein>
<evidence type="ECO:0000256" key="3">
    <source>
        <dbReference type="SAM" id="Phobius"/>
    </source>
</evidence>
<reference evidence="6" key="1">
    <citation type="journal article" date="2015" name="MBio">
        <title>Genome-Resolved Metagenomic Analysis Reveals Roles for Candidate Phyla and Other Microbial Community Members in Biogeochemical Transformations in Oil Reservoirs.</title>
        <authorList>
            <person name="Hu P."/>
            <person name="Tom L."/>
            <person name="Singh A."/>
            <person name="Thomas B.C."/>
            <person name="Baker B.J."/>
            <person name="Piceno Y.M."/>
            <person name="Andersen G.L."/>
            <person name="Banfield J.F."/>
        </authorList>
    </citation>
    <scope>NUCLEOTIDE SEQUENCE [LARGE SCALE GENOMIC DNA]</scope>
</reference>
<feature type="non-terminal residue" evidence="5">
    <location>
        <position position="121"/>
    </location>
</feature>
<organism evidence="5 6">
    <name type="scientific">Pelotomaculum thermopropionicum</name>
    <dbReference type="NCBI Taxonomy" id="110500"/>
    <lineage>
        <taxon>Bacteria</taxon>
        <taxon>Bacillati</taxon>
        <taxon>Bacillota</taxon>
        <taxon>Clostridia</taxon>
        <taxon>Eubacteriales</taxon>
        <taxon>Desulfotomaculaceae</taxon>
        <taxon>Pelotomaculum</taxon>
    </lineage>
</organism>
<keyword evidence="3" id="KW-0472">Membrane</keyword>
<evidence type="ECO:0000256" key="1">
    <source>
        <dbReference type="ARBA" id="ARBA00024353"/>
    </source>
</evidence>
<dbReference type="Pfam" id="PF13490">
    <property type="entry name" value="zf-HC2"/>
    <property type="match status" value="1"/>
</dbReference>
<evidence type="ECO:0000259" key="4">
    <source>
        <dbReference type="Pfam" id="PF13490"/>
    </source>
</evidence>
<accession>A0A124FYM2</accession>
<evidence type="ECO:0000313" key="6">
    <source>
        <dbReference type="Proteomes" id="UP000054705"/>
    </source>
</evidence>
<dbReference type="Proteomes" id="UP000054705">
    <property type="component" value="Unassembled WGS sequence"/>
</dbReference>
<sequence length="121" mass="13311">MRCNTIKLMLDDYLSKTLPAGKMKEIDSHLAVCESCRNEFRELKKADDILRKTVCTMVAEIEVPPGLSGRIEEVIREQAGTGKGITGRVAVFLKKPVFAAAVLLAVTAAGAWGYFNDYFTP</sequence>